<comment type="caution">
    <text evidence="2">The sequence shown here is derived from an EMBL/GenBank/DDBJ whole genome shotgun (WGS) entry which is preliminary data.</text>
</comment>
<proteinExistence type="predicted"/>
<keyword evidence="3" id="KW-1185">Reference proteome</keyword>
<keyword evidence="1" id="KW-0472">Membrane</keyword>
<sequence>MDARWGWALAMLALGVGWWQGGWPGVVLAVTVVVFWLVLQFSRVLRVLRKAAVAPKGRVGSAVMVHAKLRKGLTLVQILPLTGSLGQAQEVQGHPPRAERFVWDDESGARLTLTLMGGRLAEWTLSRESVLDDDAVGVAPAPAQA</sequence>
<evidence type="ECO:0000313" key="2">
    <source>
        <dbReference type="EMBL" id="NDY92722.1"/>
    </source>
</evidence>
<protein>
    <recommendedName>
        <fullName evidence="4">Glycerate kinase</fullName>
    </recommendedName>
</protein>
<dbReference type="AlphaFoldDB" id="A0A7C9TLM3"/>
<feature type="transmembrane region" description="Helical" evidence="1">
    <location>
        <begin position="20"/>
        <end position="39"/>
    </location>
</feature>
<evidence type="ECO:0000313" key="3">
    <source>
        <dbReference type="Proteomes" id="UP000484255"/>
    </source>
</evidence>
<dbReference type="EMBL" id="JAAGOH010000021">
    <property type="protein sequence ID" value="NDY92722.1"/>
    <property type="molecule type" value="Genomic_DNA"/>
</dbReference>
<reference evidence="2 3" key="1">
    <citation type="submission" date="2020-02" db="EMBL/GenBank/DDBJ databases">
        <title>Ideonella bacterium strain TBM-1.</title>
        <authorList>
            <person name="Chen W.-M."/>
        </authorList>
    </citation>
    <scope>NUCLEOTIDE SEQUENCE [LARGE SCALE GENOMIC DNA]</scope>
    <source>
        <strain evidence="2 3">TBM-1</strain>
    </source>
</reference>
<keyword evidence="1" id="KW-1133">Transmembrane helix</keyword>
<gene>
    <name evidence="2" type="ORF">G3A44_16140</name>
</gene>
<evidence type="ECO:0000256" key="1">
    <source>
        <dbReference type="SAM" id="Phobius"/>
    </source>
</evidence>
<name>A0A7C9TLM3_9BURK</name>
<dbReference type="RefSeq" id="WP_163458774.1">
    <property type="nucleotide sequence ID" value="NZ_JAAGOH010000021.1"/>
</dbReference>
<evidence type="ECO:0008006" key="4">
    <source>
        <dbReference type="Google" id="ProtNLM"/>
    </source>
</evidence>
<organism evidence="2 3">
    <name type="scientific">Ideonella livida</name>
    <dbReference type="NCBI Taxonomy" id="2707176"/>
    <lineage>
        <taxon>Bacteria</taxon>
        <taxon>Pseudomonadati</taxon>
        <taxon>Pseudomonadota</taxon>
        <taxon>Betaproteobacteria</taxon>
        <taxon>Burkholderiales</taxon>
        <taxon>Sphaerotilaceae</taxon>
        <taxon>Ideonella</taxon>
    </lineage>
</organism>
<accession>A0A7C9TLM3</accession>
<keyword evidence="1" id="KW-0812">Transmembrane</keyword>
<dbReference type="Proteomes" id="UP000484255">
    <property type="component" value="Unassembled WGS sequence"/>
</dbReference>